<dbReference type="SFLD" id="SFLDG01065">
    <property type="entry name" value="anaerobic_coproporphyrinogen-I"/>
    <property type="match status" value="1"/>
</dbReference>
<accession>A0A5Q2QAY3</accession>
<dbReference type="GO" id="GO:0046872">
    <property type="term" value="F:metal ion binding"/>
    <property type="evidence" value="ECO:0007669"/>
    <property type="project" value="UniProtKB-UniRule"/>
</dbReference>
<keyword evidence="7 10" id="KW-0408">Iron</keyword>
<reference evidence="12 13" key="1">
    <citation type="submission" date="2019-11" db="EMBL/GenBank/DDBJ databases">
        <authorList>
            <person name="Khan S.A."/>
            <person name="Jeon C.O."/>
            <person name="Chun B.H."/>
        </authorList>
    </citation>
    <scope>NUCLEOTIDE SEQUENCE [LARGE SCALE GENOMIC DNA]</scope>
    <source>
        <strain evidence="12 13">IMCC 1097</strain>
    </source>
</reference>
<dbReference type="PANTHER" id="PTHR13932:SF5">
    <property type="entry name" value="RADICAL S-ADENOSYL METHIONINE DOMAIN-CONTAINING PROTEIN 1, MITOCHONDRIAL"/>
    <property type="match status" value="1"/>
</dbReference>
<keyword evidence="4 10" id="KW-0349">Heme</keyword>
<dbReference type="SUPFAM" id="SSF102114">
    <property type="entry name" value="Radical SAM enzymes"/>
    <property type="match status" value="1"/>
</dbReference>
<keyword evidence="8 10" id="KW-0411">Iron-sulfur</keyword>
<evidence type="ECO:0000259" key="11">
    <source>
        <dbReference type="PROSITE" id="PS51918"/>
    </source>
</evidence>
<dbReference type="InterPro" id="IPR010723">
    <property type="entry name" value="HemN_C"/>
</dbReference>
<dbReference type="GO" id="GO:0005737">
    <property type="term" value="C:cytoplasm"/>
    <property type="evidence" value="ECO:0007669"/>
    <property type="project" value="UniProtKB-SubCell"/>
</dbReference>
<evidence type="ECO:0000256" key="4">
    <source>
        <dbReference type="ARBA" id="ARBA00022617"/>
    </source>
</evidence>
<comment type="function">
    <text evidence="10">Probably acts as a heme chaperone, transferring heme to an unknown acceptor. Binds one molecule of heme per monomer, possibly covalently. Binds 1 [4Fe-4S] cluster. The cluster is coordinated with 3 cysteines and an exchangeable S-adenosyl-L-methionine.</text>
</comment>
<dbReference type="SFLD" id="SFLDF00288">
    <property type="entry name" value="HemN-like__clustered_with_nucl"/>
    <property type="match status" value="1"/>
</dbReference>
<evidence type="ECO:0000256" key="2">
    <source>
        <dbReference type="ARBA" id="ARBA00006100"/>
    </source>
</evidence>
<gene>
    <name evidence="12" type="primary">hemW</name>
    <name evidence="12" type="ORF">GH975_01080</name>
</gene>
<dbReference type="KEGG" id="llp:GH975_01080"/>
<dbReference type="GO" id="GO:0051539">
    <property type="term" value="F:4 iron, 4 sulfur cluster binding"/>
    <property type="evidence" value="ECO:0007669"/>
    <property type="project" value="UniProtKB-UniRule"/>
</dbReference>
<evidence type="ECO:0000256" key="10">
    <source>
        <dbReference type="RuleBase" id="RU364116"/>
    </source>
</evidence>
<dbReference type="SFLD" id="SFLDF00562">
    <property type="entry name" value="HemN-like__clustered_with_heat"/>
    <property type="match status" value="1"/>
</dbReference>
<dbReference type="InterPro" id="IPR058240">
    <property type="entry name" value="rSAM_sf"/>
</dbReference>
<dbReference type="AlphaFoldDB" id="A0A5Q2QAY3"/>
<dbReference type="SFLD" id="SFLDS00029">
    <property type="entry name" value="Radical_SAM"/>
    <property type="match status" value="1"/>
</dbReference>
<dbReference type="SMART" id="SM00729">
    <property type="entry name" value="Elp3"/>
    <property type="match status" value="1"/>
</dbReference>
<evidence type="ECO:0000313" key="13">
    <source>
        <dbReference type="Proteomes" id="UP000388235"/>
    </source>
</evidence>
<keyword evidence="10" id="KW-0963">Cytoplasm</keyword>
<evidence type="ECO:0000256" key="6">
    <source>
        <dbReference type="ARBA" id="ARBA00022723"/>
    </source>
</evidence>
<proteinExistence type="inferred from homology"/>
<evidence type="ECO:0000256" key="3">
    <source>
        <dbReference type="ARBA" id="ARBA00017228"/>
    </source>
</evidence>
<sequence>MADFGVYVHLPWCERKCPYCDFNSHERSDIPERAYVDALLADLAQDAQFVERPRPITSVFFGGGTPSLFSPTAIGRIIDGLGRELGFADDVEITLEANPGSSEARKFAGFRSAGVNRLSLGIQSFHAGALSALGRIHDPAQARAAIEAARSAGFDNFNIDLMHGLPGQRVSDAAADLMEGLSFGPTHLSWYQLTIEPNTAFYSAPPPLPPEDDLADIQDMGWAMLAEHGFEHYEVSAFSQQGRASRHNLTYWQFDDYLGIGAGAHGKLTRSGGVERSQKTRMPDAYMQGRAASFKAVAADELAFQFMLNRLRLRAGCEETEFSRQTGQSLASIAKPLARARELGLMHPTRLQASDRGWLFLNNLTALFLPD</sequence>
<evidence type="ECO:0000256" key="1">
    <source>
        <dbReference type="ARBA" id="ARBA00001966"/>
    </source>
</evidence>
<comment type="subcellular location">
    <subcellularLocation>
        <location evidence="10">Cytoplasm</location>
    </subcellularLocation>
</comment>
<dbReference type="PANTHER" id="PTHR13932">
    <property type="entry name" value="COPROPORPHYRINIGEN III OXIDASE"/>
    <property type="match status" value="1"/>
</dbReference>
<name>A0A5Q2QAY3_9GAMM</name>
<dbReference type="InterPro" id="IPR013785">
    <property type="entry name" value="Aldolase_TIM"/>
</dbReference>
<keyword evidence="5 10" id="KW-0949">S-adenosyl-L-methionine</keyword>
<dbReference type="NCBIfam" id="TIGR00539">
    <property type="entry name" value="hemN_rel"/>
    <property type="match status" value="1"/>
</dbReference>
<organism evidence="12 13">
    <name type="scientific">Litorivicinus lipolyticus</name>
    <dbReference type="NCBI Taxonomy" id="418701"/>
    <lineage>
        <taxon>Bacteria</taxon>
        <taxon>Pseudomonadati</taxon>
        <taxon>Pseudomonadota</taxon>
        <taxon>Gammaproteobacteria</taxon>
        <taxon>Oceanospirillales</taxon>
        <taxon>Litorivicinaceae</taxon>
        <taxon>Litorivicinus</taxon>
    </lineage>
</organism>
<evidence type="ECO:0000256" key="9">
    <source>
        <dbReference type="ARBA" id="ARBA00023186"/>
    </source>
</evidence>
<feature type="domain" description="Radical SAM core" evidence="11">
    <location>
        <begin position="1"/>
        <end position="231"/>
    </location>
</feature>
<dbReference type="Gene3D" id="3.20.20.70">
    <property type="entry name" value="Aldolase class I"/>
    <property type="match status" value="1"/>
</dbReference>
<dbReference type="EMBL" id="CP045871">
    <property type="protein sequence ID" value="QGG79226.1"/>
    <property type="molecule type" value="Genomic_DNA"/>
</dbReference>
<keyword evidence="13" id="KW-1185">Reference proteome</keyword>
<comment type="cofactor">
    <cofactor evidence="1">
        <name>[4Fe-4S] cluster</name>
        <dbReference type="ChEBI" id="CHEBI:49883"/>
    </cofactor>
</comment>
<evidence type="ECO:0000313" key="12">
    <source>
        <dbReference type="EMBL" id="QGG79226.1"/>
    </source>
</evidence>
<dbReference type="Pfam" id="PF04055">
    <property type="entry name" value="Radical_SAM"/>
    <property type="match status" value="1"/>
</dbReference>
<evidence type="ECO:0000256" key="7">
    <source>
        <dbReference type="ARBA" id="ARBA00023004"/>
    </source>
</evidence>
<dbReference type="OrthoDB" id="9808022at2"/>
<dbReference type="InterPro" id="IPR034505">
    <property type="entry name" value="Coproporphyrinogen-III_oxidase"/>
</dbReference>
<dbReference type="InterPro" id="IPR007197">
    <property type="entry name" value="rSAM"/>
</dbReference>
<dbReference type="Pfam" id="PF06969">
    <property type="entry name" value="HemN_C"/>
    <property type="match status" value="1"/>
</dbReference>
<dbReference type="GO" id="GO:0006779">
    <property type="term" value="P:porphyrin-containing compound biosynthetic process"/>
    <property type="evidence" value="ECO:0007669"/>
    <property type="project" value="InterPro"/>
</dbReference>
<dbReference type="RefSeq" id="WP_153712730.1">
    <property type="nucleotide sequence ID" value="NZ_CP045871.1"/>
</dbReference>
<dbReference type="GO" id="GO:0004109">
    <property type="term" value="F:coproporphyrinogen oxidase activity"/>
    <property type="evidence" value="ECO:0007669"/>
    <property type="project" value="InterPro"/>
</dbReference>
<dbReference type="CDD" id="cd01335">
    <property type="entry name" value="Radical_SAM"/>
    <property type="match status" value="1"/>
</dbReference>
<keyword evidence="10" id="KW-0004">4Fe-4S</keyword>
<comment type="similarity">
    <text evidence="2">Belongs to the anaerobic coproporphyrinogen-III oxidase family. HemW subfamily.</text>
</comment>
<dbReference type="PROSITE" id="PS51918">
    <property type="entry name" value="RADICAL_SAM"/>
    <property type="match status" value="1"/>
</dbReference>
<dbReference type="Proteomes" id="UP000388235">
    <property type="component" value="Chromosome"/>
</dbReference>
<keyword evidence="9 10" id="KW-0143">Chaperone</keyword>
<evidence type="ECO:0000256" key="8">
    <source>
        <dbReference type="ARBA" id="ARBA00023014"/>
    </source>
</evidence>
<keyword evidence="6 10" id="KW-0479">Metal-binding</keyword>
<protein>
    <recommendedName>
        <fullName evidence="3 10">Heme chaperone HemW</fullName>
    </recommendedName>
</protein>
<evidence type="ECO:0000256" key="5">
    <source>
        <dbReference type="ARBA" id="ARBA00022691"/>
    </source>
</evidence>
<dbReference type="InterPro" id="IPR006638">
    <property type="entry name" value="Elp3/MiaA/NifB-like_rSAM"/>
</dbReference>
<dbReference type="InterPro" id="IPR004559">
    <property type="entry name" value="HemW-like"/>
</dbReference>